<evidence type="ECO:0000256" key="2">
    <source>
        <dbReference type="SAM" id="SignalP"/>
    </source>
</evidence>
<comment type="caution">
    <text evidence="3">The sequence shown here is derived from an EMBL/GenBank/DDBJ whole genome shotgun (WGS) entry which is preliminary data.</text>
</comment>
<dbReference type="EMBL" id="NIBG01000027">
    <property type="protein sequence ID" value="PAB57238.1"/>
    <property type="molecule type" value="Genomic_DNA"/>
</dbReference>
<name>A0A267ME90_9FIRM</name>
<reference evidence="3 4" key="1">
    <citation type="submission" date="2017-06" db="EMBL/GenBank/DDBJ databases">
        <title>Draft genome sequence of anaerobic fermentative bacterium Anaeromicrobium sediminis DY2726D isolated from West Pacific Ocean sediments.</title>
        <authorList>
            <person name="Zeng X."/>
        </authorList>
    </citation>
    <scope>NUCLEOTIDE SEQUENCE [LARGE SCALE GENOMIC DNA]</scope>
    <source>
        <strain evidence="3 4">DY2726D</strain>
    </source>
</reference>
<dbReference type="PROSITE" id="PS51257">
    <property type="entry name" value="PROKAR_LIPOPROTEIN"/>
    <property type="match status" value="1"/>
</dbReference>
<keyword evidence="2" id="KW-0732">Signal</keyword>
<keyword evidence="4" id="KW-1185">Reference proteome</keyword>
<evidence type="ECO:0000256" key="1">
    <source>
        <dbReference type="SAM" id="MobiDB-lite"/>
    </source>
</evidence>
<dbReference type="AlphaFoldDB" id="A0A267ME90"/>
<dbReference type="Proteomes" id="UP000216024">
    <property type="component" value="Unassembled WGS sequence"/>
</dbReference>
<evidence type="ECO:0000313" key="4">
    <source>
        <dbReference type="Proteomes" id="UP000216024"/>
    </source>
</evidence>
<dbReference type="RefSeq" id="WP_095135475.1">
    <property type="nucleotide sequence ID" value="NZ_NIBG01000027.1"/>
</dbReference>
<dbReference type="OrthoDB" id="1787414at2"/>
<sequence>MKKIKLLILAIGAVLMFTACGDKVVVEETVVEGKEGVRREVAAEVQKPDSSQNESVDEIREKKPQINRPTMYGKVQKIVGNEVTLMLAKMPEPVQISKENREKISREEMKEKMKNRKIEFTGETVDIIIPVGVPIEKRGQGGASQVDLENIGVDSMLQVWVEDGDVVKVRIAR</sequence>
<feature type="signal peptide" evidence="2">
    <location>
        <begin position="1"/>
        <end position="21"/>
    </location>
</feature>
<accession>A0A267ME90</accession>
<evidence type="ECO:0000313" key="3">
    <source>
        <dbReference type="EMBL" id="PAB57238.1"/>
    </source>
</evidence>
<proteinExistence type="predicted"/>
<gene>
    <name evidence="3" type="ORF">CCE28_19330</name>
</gene>
<protein>
    <submittedName>
        <fullName evidence="3">Uncharacterized protein</fullName>
    </submittedName>
</protein>
<feature type="region of interest" description="Disordered" evidence="1">
    <location>
        <begin position="42"/>
        <end position="61"/>
    </location>
</feature>
<feature type="chain" id="PRO_5012085874" evidence="2">
    <location>
        <begin position="22"/>
        <end position="173"/>
    </location>
</feature>
<organism evidence="3 4">
    <name type="scientific">Anaeromicrobium sediminis</name>
    <dbReference type="NCBI Taxonomy" id="1478221"/>
    <lineage>
        <taxon>Bacteria</taxon>
        <taxon>Bacillati</taxon>
        <taxon>Bacillota</taxon>
        <taxon>Clostridia</taxon>
        <taxon>Peptostreptococcales</taxon>
        <taxon>Thermotaleaceae</taxon>
        <taxon>Anaeromicrobium</taxon>
    </lineage>
</organism>